<gene>
    <name evidence="5" type="primary">yggS</name>
    <name evidence="5" type="ORF">Abiwalacus_24790</name>
</gene>
<dbReference type="Gene3D" id="3.20.20.10">
    <property type="entry name" value="Alanine racemase"/>
    <property type="match status" value="1"/>
</dbReference>
<evidence type="ECO:0000259" key="4">
    <source>
        <dbReference type="Pfam" id="PF01168"/>
    </source>
</evidence>
<dbReference type="Proteomes" id="UP001062263">
    <property type="component" value="Chromosome"/>
</dbReference>
<keyword evidence="1 2" id="KW-0663">Pyridoxal phosphate</keyword>
<proteinExistence type="inferred from homology"/>
<dbReference type="InterPro" id="IPR029066">
    <property type="entry name" value="PLP-binding_barrel"/>
</dbReference>
<evidence type="ECO:0000313" key="6">
    <source>
        <dbReference type="Proteomes" id="UP001062263"/>
    </source>
</evidence>
<evidence type="ECO:0000256" key="3">
    <source>
        <dbReference type="RuleBase" id="RU004514"/>
    </source>
</evidence>
<evidence type="ECO:0000313" key="5">
    <source>
        <dbReference type="EMBL" id="BDL44905.1"/>
    </source>
</evidence>
<dbReference type="PANTHER" id="PTHR10146">
    <property type="entry name" value="PROLINE SYNTHETASE CO-TRANSCRIBED BACTERIAL HOMOLOG PROTEIN"/>
    <property type="match status" value="1"/>
</dbReference>
<reference evidence="5" key="1">
    <citation type="submission" date="2022-06" db="EMBL/GenBank/DDBJ databases">
        <title>Akkermansia biwalacus sp. nov., an anaerobic mucin-degrading bacterium isolated from human intestine.</title>
        <authorList>
            <person name="Kobayashi Y."/>
            <person name="Inoue S."/>
            <person name="Kawahara T."/>
            <person name="Kohda N."/>
        </authorList>
    </citation>
    <scope>NUCLEOTIDE SEQUENCE</scope>
    <source>
        <strain evidence="5">WON2089</strain>
    </source>
</reference>
<dbReference type="Pfam" id="PF01168">
    <property type="entry name" value="Ala_racemase_N"/>
    <property type="match status" value="1"/>
</dbReference>
<dbReference type="SUPFAM" id="SSF51419">
    <property type="entry name" value="PLP-binding barrel"/>
    <property type="match status" value="1"/>
</dbReference>
<protein>
    <recommendedName>
        <fullName evidence="2">Pyridoxal phosphate homeostasis protein</fullName>
        <shortName evidence="2">PLP homeostasis protein</shortName>
    </recommendedName>
</protein>
<dbReference type="HAMAP" id="MF_02087">
    <property type="entry name" value="PLP_homeostasis"/>
    <property type="match status" value="1"/>
</dbReference>
<dbReference type="InterPro" id="IPR001608">
    <property type="entry name" value="Ala_racemase_N"/>
</dbReference>
<feature type="domain" description="Alanine racemase N-terminal" evidence="4">
    <location>
        <begin position="6"/>
        <end position="225"/>
    </location>
</feature>
<feature type="modified residue" description="N6-(pyridoxal phosphate)lysine" evidence="2">
    <location>
        <position position="35"/>
    </location>
</feature>
<name>A0ABN6QJT5_9BACT</name>
<comment type="similarity">
    <text evidence="2 3">Belongs to the pyridoxal phosphate-binding protein YggS/PROSC family.</text>
</comment>
<dbReference type="InterPro" id="IPR011078">
    <property type="entry name" value="PyrdxlP_homeostasis"/>
</dbReference>
<dbReference type="EMBL" id="AP025943">
    <property type="protein sequence ID" value="BDL44905.1"/>
    <property type="molecule type" value="Genomic_DNA"/>
</dbReference>
<dbReference type="RefSeq" id="WP_215435078.1">
    <property type="nucleotide sequence ID" value="NZ_AP025943.1"/>
</dbReference>
<keyword evidence="6" id="KW-1185">Reference proteome</keyword>
<accession>A0ABN6QJT5</accession>
<evidence type="ECO:0000256" key="2">
    <source>
        <dbReference type="HAMAP-Rule" id="MF_02087"/>
    </source>
</evidence>
<evidence type="ECO:0000256" key="1">
    <source>
        <dbReference type="ARBA" id="ARBA00022898"/>
    </source>
</evidence>
<dbReference type="NCBIfam" id="TIGR00044">
    <property type="entry name" value="YggS family pyridoxal phosphate-dependent enzyme"/>
    <property type="match status" value="1"/>
</dbReference>
<dbReference type="PIRSF" id="PIRSF004848">
    <property type="entry name" value="YBL036c_PLPDEIII"/>
    <property type="match status" value="1"/>
</dbReference>
<sequence length="233" mass="25845">MSIQQNLEHIISRIRAAEARAGRPKGSARLVAVSKTFPACDVLACYDAGQRVFGENRVQEALEKIPALPPDTEWHLIGPLQRNKVRKALEHFTLIHAVDSLRLAQFLDTVAQETGKRPRILLEVNVGAEDSKFGFSPELLERDWEELARLGHIEIAGLMCIPPPVDDPEEARPYFRRLRELRDSLAVKSGMPLPELSMGMSHDFETAVEEGATLVRVGTALFGGRAYAPAPSF</sequence>
<organism evidence="5 6">
    <name type="scientific">Akkermansia biwaensis</name>
    <dbReference type="NCBI Taxonomy" id="2946555"/>
    <lineage>
        <taxon>Bacteria</taxon>
        <taxon>Pseudomonadati</taxon>
        <taxon>Verrucomicrobiota</taxon>
        <taxon>Verrucomicrobiia</taxon>
        <taxon>Verrucomicrobiales</taxon>
        <taxon>Akkermansiaceae</taxon>
        <taxon>Akkermansia</taxon>
    </lineage>
</organism>
<dbReference type="PANTHER" id="PTHR10146:SF14">
    <property type="entry name" value="PYRIDOXAL PHOSPHATE HOMEOSTASIS PROTEIN"/>
    <property type="match status" value="1"/>
</dbReference>
<comment type="function">
    <text evidence="2">Pyridoxal 5'-phosphate (PLP)-binding protein, which is involved in PLP homeostasis.</text>
</comment>
<dbReference type="CDD" id="cd00635">
    <property type="entry name" value="PLPDE_III_YBL036c_like"/>
    <property type="match status" value="1"/>
</dbReference>